<comment type="caution">
    <text evidence="1">The sequence shown here is derived from an EMBL/GenBank/DDBJ whole genome shotgun (WGS) entry which is preliminary data.</text>
</comment>
<name>A0A699K786_TANCI</name>
<protein>
    <submittedName>
        <fullName evidence="1">Uncharacterized protein</fullName>
    </submittedName>
</protein>
<proteinExistence type="predicted"/>
<evidence type="ECO:0000313" key="1">
    <source>
        <dbReference type="EMBL" id="GFA75778.1"/>
    </source>
</evidence>
<dbReference type="EMBL" id="BKCJ010482317">
    <property type="protein sequence ID" value="GFA75778.1"/>
    <property type="molecule type" value="Genomic_DNA"/>
</dbReference>
<reference evidence="1" key="1">
    <citation type="journal article" date="2019" name="Sci. Rep.">
        <title>Draft genome of Tanacetum cinerariifolium, the natural source of mosquito coil.</title>
        <authorList>
            <person name="Yamashiro T."/>
            <person name="Shiraishi A."/>
            <person name="Satake H."/>
            <person name="Nakayama K."/>
        </authorList>
    </citation>
    <scope>NUCLEOTIDE SEQUENCE</scope>
</reference>
<accession>A0A699K786</accession>
<dbReference type="AlphaFoldDB" id="A0A699K786"/>
<sequence>MRILIILGLELFLQDIQRFELKEKDSGRIILRYDGDECDKGILPTKIELTLEQSQQGVSNDVLVSIEAVEELKRNVWIKGENKAALHYTLGDANREVPINETFHEQTDDEITEKELKLVEADDQAIQTILLSFPKDIYVAVDSCETAKEIWFTSTDRESIESYYHHFSKLMNDFKRYKHFPEMIASNLKFVNNLQPKLSQHVTIVHQTKDFHTTDYTQLYDFLKYNQKEVDELRAE</sequence>
<gene>
    <name evidence="1" type="ORF">Tci_647750</name>
</gene>
<organism evidence="1">
    <name type="scientific">Tanacetum cinerariifolium</name>
    <name type="common">Dalmatian daisy</name>
    <name type="synonym">Chrysanthemum cinerariifolium</name>
    <dbReference type="NCBI Taxonomy" id="118510"/>
    <lineage>
        <taxon>Eukaryota</taxon>
        <taxon>Viridiplantae</taxon>
        <taxon>Streptophyta</taxon>
        <taxon>Embryophyta</taxon>
        <taxon>Tracheophyta</taxon>
        <taxon>Spermatophyta</taxon>
        <taxon>Magnoliopsida</taxon>
        <taxon>eudicotyledons</taxon>
        <taxon>Gunneridae</taxon>
        <taxon>Pentapetalae</taxon>
        <taxon>asterids</taxon>
        <taxon>campanulids</taxon>
        <taxon>Asterales</taxon>
        <taxon>Asteraceae</taxon>
        <taxon>Asteroideae</taxon>
        <taxon>Anthemideae</taxon>
        <taxon>Anthemidinae</taxon>
        <taxon>Tanacetum</taxon>
    </lineage>
</organism>